<evidence type="ECO:0000313" key="2">
    <source>
        <dbReference type="EMBL" id="BAD69109.1"/>
    </source>
</evidence>
<gene>
    <name evidence="2" type="primary">P0649C11.20</name>
</gene>
<name>Q5VN66_ORYSJ</name>
<accession>Q5VN66</accession>
<protein>
    <submittedName>
        <fullName evidence="2">Uncharacterized protein</fullName>
    </submittedName>
</protein>
<organism evidence="2 3">
    <name type="scientific">Oryza sativa subsp. japonica</name>
    <name type="common">Rice</name>
    <dbReference type="NCBI Taxonomy" id="39947"/>
    <lineage>
        <taxon>Eukaryota</taxon>
        <taxon>Viridiplantae</taxon>
        <taxon>Streptophyta</taxon>
        <taxon>Embryophyta</taxon>
        <taxon>Tracheophyta</taxon>
        <taxon>Spermatophyta</taxon>
        <taxon>Magnoliopsida</taxon>
        <taxon>Liliopsida</taxon>
        <taxon>Poales</taxon>
        <taxon>Poaceae</taxon>
        <taxon>BOP clade</taxon>
        <taxon>Oryzoideae</taxon>
        <taxon>Oryzeae</taxon>
        <taxon>Oryzinae</taxon>
        <taxon>Oryza</taxon>
        <taxon>Oryza sativa</taxon>
    </lineage>
</organism>
<sequence>MAEKQYQHIHAFLHGAPNCSFDKAIYKGGPLVQPHRKMKNGHQSIARIGKSIFVCSDAGALDKGGGDGGIDGGGGIGGRGGGGIGGHPGCIGARHQRTASMDAAAAEQIRLRPPRGRPDPSPATVGRPDPSPAAAGRPNPSPAAAGRPDPSPAAAGRPDPSPAATGRPDPSPATAGTTAVVTGDDDGGGSDIDDGPQARQRRRWWWRRRRWLR</sequence>
<evidence type="ECO:0000313" key="3">
    <source>
        <dbReference type="Proteomes" id="UP000000763"/>
    </source>
</evidence>
<reference evidence="3" key="1">
    <citation type="journal article" date="2005" name="Nature">
        <title>The map-based sequence of the rice genome.</title>
        <authorList>
            <consortium name="International rice genome sequencing project (IRGSP)"/>
            <person name="Matsumoto T."/>
            <person name="Wu J."/>
            <person name="Kanamori H."/>
            <person name="Katayose Y."/>
            <person name="Fujisawa M."/>
            <person name="Namiki N."/>
            <person name="Mizuno H."/>
            <person name="Yamamoto K."/>
            <person name="Antonio B.A."/>
            <person name="Baba T."/>
            <person name="Sakata K."/>
            <person name="Nagamura Y."/>
            <person name="Aoki H."/>
            <person name="Arikawa K."/>
            <person name="Arita K."/>
            <person name="Bito T."/>
            <person name="Chiden Y."/>
            <person name="Fujitsuka N."/>
            <person name="Fukunaka R."/>
            <person name="Hamada M."/>
            <person name="Harada C."/>
            <person name="Hayashi A."/>
            <person name="Hijishita S."/>
            <person name="Honda M."/>
            <person name="Hosokawa S."/>
            <person name="Ichikawa Y."/>
            <person name="Idonuma A."/>
            <person name="Iijima M."/>
            <person name="Ikeda M."/>
            <person name="Ikeno M."/>
            <person name="Ito K."/>
            <person name="Ito S."/>
            <person name="Ito T."/>
            <person name="Ito Y."/>
            <person name="Ito Y."/>
            <person name="Iwabuchi A."/>
            <person name="Kamiya K."/>
            <person name="Karasawa W."/>
            <person name="Kurita K."/>
            <person name="Katagiri S."/>
            <person name="Kikuta A."/>
            <person name="Kobayashi H."/>
            <person name="Kobayashi N."/>
            <person name="Machita K."/>
            <person name="Maehara T."/>
            <person name="Masukawa M."/>
            <person name="Mizubayashi T."/>
            <person name="Mukai Y."/>
            <person name="Nagasaki H."/>
            <person name="Nagata Y."/>
            <person name="Naito S."/>
            <person name="Nakashima M."/>
            <person name="Nakama Y."/>
            <person name="Nakamichi Y."/>
            <person name="Nakamura M."/>
            <person name="Meguro A."/>
            <person name="Negishi M."/>
            <person name="Ohta I."/>
            <person name="Ohta T."/>
            <person name="Okamoto M."/>
            <person name="Ono N."/>
            <person name="Saji S."/>
            <person name="Sakaguchi M."/>
            <person name="Sakai K."/>
            <person name="Shibata M."/>
            <person name="Shimokawa T."/>
            <person name="Song J."/>
            <person name="Takazaki Y."/>
            <person name="Terasawa K."/>
            <person name="Tsugane M."/>
            <person name="Tsuji K."/>
            <person name="Ueda S."/>
            <person name="Waki K."/>
            <person name="Yamagata H."/>
            <person name="Yamamoto M."/>
            <person name="Yamamoto S."/>
            <person name="Yamane H."/>
            <person name="Yoshiki S."/>
            <person name="Yoshihara R."/>
            <person name="Yukawa K."/>
            <person name="Zhong H."/>
            <person name="Yano M."/>
            <person name="Yuan Q."/>
            <person name="Ouyang S."/>
            <person name="Liu J."/>
            <person name="Jones K.M."/>
            <person name="Gansberger K."/>
            <person name="Moffat K."/>
            <person name="Hill J."/>
            <person name="Bera J."/>
            <person name="Fadrosh D."/>
            <person name="Jin S."/>
            <person name="Johri S."/>
            <person name="Kim M."/>
            <person name="Overton L."/>
            <person name="Reardon M."/>
            <person name="Tsitrin T."/>
            <person name="Vuong H."/>
            <person name="Weaver B."/>
            <person name="Ciecko A."/>
            <person name="Tallon L."/>
            <person name="Jackson J."/>
            <person name="Pai G."/>
            <person name="Aken S.V."/>
            <person name="Utterback T."/>
            <person name="Reidmuller S."/>
            <person name="Feldblyum T."/>
            <person name="Hsiao J."/>
            <person name="Zismann V."/>
            <person name="Iobst S."/>
            <person name="de Vazeille A.R."/>
            <person name="Buell C.R."/>
            <person name="Ying K."/>
            <person name="Li Y."/>
            <person name="Lu T."/>
            <person name="Huang Y."/>
            <person name="Zhao Q."/>
            <person name="Feng Q."/>
            <person name="Zhang L."/>
            <person name="Zhu J."/>
            <person name="Weng Q."/>
            <person name="Mu J."/>
            <person name="Lu Y."/>
            <person name="Fan D."/>
            <person name="Liu Y."/>
            <person name="Guan J."/>
            <person name="Zhang Y."/>
            <person name="Yu S."/>
            <person name="Liu X."/>
            <person name="Zhang Y."/>
            <person name="Hong G."/>
            <person name="Han B."/>
            <person name="Choisne N."/>
            <person name="Demange N."/>
            <person name="Orjeda G."/>
            <person name="Samain S."/>
            <person name="Cattolico L."/>
            <person name="Pelletier E."/>
            <person name="Couloux A."/>
            <person name="Segurens B."/>
            <person name="Wincker P."/>
            <person name="D'Hont A."/>
            <person name="Scarpelli C."/>
            <person name="Weissenbach J."/>
            <person name="Salanoubat M."/>
            <person name="Quetier F."/>
            <person name="Yu Y."/>
            <person name="Kim H.R."/>
            <person name="Rambo T."/>
            <person name="Currie J."/>
            <person name="Collura K."/>
            <person name="Luo M."/>
            <person name="Yang T."/>
            <person name="Ammiraju J.S.S."/>
            <person name="Engler F."/>
            <person name="Soderlund C."/>
            <person name="Wing R.A."/>
            <person name="Palmer L.E."/>
            <person name="de la Bastide M."/>
            <person name="Spiegel L."/>
            <person name="Nascimento L."/>
            <person name="Zutavern T."/>
            <person name="O'Shaughnessy A."/>
            <person name="Dike S."/>
            <person name="Dedhia N."/>
            <person name="Preston R."/>
            <person name="Balija V."/>
            <person name="McCombie W.R."/>
            <person name="Chow T."/>
            <person name="Chen H."/>
            <person name="Chung M."/>
            <person name="Chen C."/>
            <person name="Shaw J."/>
            <person name="Wu H."/>
            <person name="Hsiao K."/>
            <person name="Chao Y."/>
            <person name="Chu M."/>
            <person name="Cheng C."/>
            <person name="Hour A."/>
            <person name="Lee P."/>
            <person name="Lin S."/>
            <person name="Lin Y."/>
            <person name="Liou J."/>
            <person name="Liu S."/>
            <person name="Hsing Y."/>
            <person name="Raghuvanshi S."/>
            <person name="Mohanty A."/>
            <person name="Bharti A.K."/>
            <person name="Gaur A."/>
            <person name="Gupta V."/>
            <person name="Kumar D."/>
            <person name="Ravi V."/>
            <person name="Vij S."/>
            <person name="Kapur A."/>
            <person name="Khurana P."/>
            <person name="Khurana P."/>
            <person name="Khurana J.P."/>
            <person name="Tyagi A.K."/>
            <person name="Gaikwad K."/>
            <person name="Singh A."/>
            <person name="Dalal V."/>
            <person name="Srivastava S."/>
            <person name="Dixit A."/>
            <person name="Pal A.K."/>
            <person name="Ghazi I.A."/>
            <person name="Yadav M."/>
            <person name="Pandit A."/>
            <person name="Bhargava A."/>
            <person name="Sureshbabu K."/>
            <person name="Batra K."/>
            <person name="Sharma T.R."/>
            <person name="Mohapatra T."/>
            <person name="Singh N.K."/>
            <person name="Messing J."/>
            <person name="Nelson A.B."/>
            <person name="Fuks G."/>
            <person name="Kavchok S."/>
            <person name="Keizer G."/>
            <person name="Linton E."/>
            <person name="Llaca V."/>
            <person name="Song R."/>
            <person name="Tanyolac B."/>
            <person name="Young S."/>
            <person name="Ho-Il K."/>
            <person name="Hahn J.H."/>
            <person name="Sangsakoo G."/>
            <person name="Vanavichit A."/>
            <person name="de Mattos Luiz.A.T."/>
            <person name="Zimmer P.D."/>
            <person name="Malone G."/>
            <person name="Dellagostin O."/>
            <person name="de Oliveira A.C."/>
            <person name="Bevan M."/>
            <person name="Bancroft I."/>
            <person name="Minx P."/>
            <person name="Cordum H."/>
            <person name="Wilson R."/>
            <person name="Cheng Z."/>
            <person name="Jin W."/>
            <person name="Jiang J."/>
            <person name="Leong S.A."/>
            <person name="Iwama H."/>
            <person name="Gojobori T."/>
            <person name="Itoh T."/>
            <person name="Niimura Y."/>
            <person name="Fujii Y."/>
            <person name="Habara T."/>
            <person name="Sakai H."/>
            <person name="Sato Y."/>
            <person name="Wilson G."/>
            <person name="Kumar K."/>
            <person name="McCouch S."/>
            <person name="Juretic N."/>
            <person name="Hoen D."/>
            <person name="Wright S."/>
            <person name="Bruskiewich R."/>
            <person name="Bureau T."/>
            <person name="Miyao A."/>
            <person name="Hirochika H."/>
            <person name="Nishikawa T."/>
            <person name="Kadowaki K."/>
            <person name="Sugiura M."/>
            <person name="Burr B."/>
            <person name="Sasaki T."/>
        </authorList>
    </citation>
    <scope>NUCLEOTIDE SEQUENCE [LARGE SCALE GENOMIC DNA]</scope>
    <source>
        <strain evidence="3">cv. Nipponbare</strain>
    </source>
</reference>
<dbReference type="AlphaFoldDB" id="Q5VN66"/>
<feature type="compositionally biased region" description="Acidic residues" evidence="1">
    <location>
        <begin position="183"/>
        <end position="194"/>
    </location>
</feature>
<feature type="region of interest" description="Disordered" evidence="1">
    <location>
        <begin position="109"/>
        <end position="203"/>
    </location>
</feature>
<feature type="compositionally biased region" description="Low complexity" evidence="1">
    <location>
        <begin position="173"/>
        <end position="182"/>
    </location>
</feature>
<dbReference type="EMBL" id="AP005659">
    <property type="protein sequence ID" value="BAD69109.1"/>
    <property type="molecule type" value="Genomic_DNA"/>
</dbReference>
<proteinExistence type="predicted"/>
<dbReference type="Proteomes" id="UP000000763">
    <property type="component" value="Chromosome 6"/>
</dbReference>
<evidence type="ECO:0000256" key="1">
    <source>
        <dbReference type="SAM" id="MobiDB-lite"/>
    </source>
</evidence>
<reference evidence="3" key="2">
    <citation type="journal article" date="2008" name="Nucleic Acids Res.">
        <title>The rice annotation project database (RAP-DB): 2008 update.</title>
        <authorList>
            <consortium name="The rice annotation project (RAP)"/>
        </authorList>
    </citation>
    <scope>GENOME REANNOTATION</scope>
    <source>
        <strain evidence="3">cv. Nipponbare</strain>
    </source>
</reference>